<feature type="domain" description="YtxK-like N-terminal helical" evidence="3">
    <location>
        <begin position="152"/>
        <end position="232"/>
    </location>
</feature>
<dbReference type="Gene3D" id="3.40.50.150">
    <property type="entry name" value="Vaccinia Virus protein VP39"/>
    <property type="match status" value="1"/>
</dbReference>
<proteinExistence type="predicted"/>
<dbReference type="InterPro" id="IPR029063">
    <property type="entry name" value="SAM-dependent_MTases_sf"/>
</dbReference>
<keyword evidence="4" id="KW-0808">Transferase</keyword>
<evidence type="ECO:0000313" key="5">
    <source>
        <dbReference type="EMBL" id="RNE32595.1"/>
    </source>
</evidence>
<evidence type="ECO:0000313" key="6">
    <source>
        <dbReference type="Proteomes" id="UP000284123"/>
    </source>
</evidence>
<evidence type="ECO:0000259" key="3">
    <source>
        <dbReference type="Pfam" id="PF21106"/>
    </source>
</evidence>
<dbReference type="EMBL" id="LKGI01000039">
    <property type="protein sequence ID" value="RNE32595.1"/>
    <property type="molecule type" value="Genomic_DNA"/>
</dbReference>
<dbReference type="GO" id="GO:0003677">
    <property type="term" value="F:DNA binding"/>
    <property type="evidence" value="ECO:0007669"/>
    <property type="project" value="InterPro"/>
</dbReference>
<dbReference type="AlphaFoldDB" id="A0A422M7B1"/>
<dbReference type="GO" id="GO:0032259">
    <property type="term" value="P:methylation"/>
    <property type="evidence" value="ECO:0007669"/>
    <property type="project" value="UniProtKB-KW"/>
</dbReference>
<sequence>MKIRGSVLINTLILFALLLMLTVGAMQRFRDWQESYQVLEQVEKRQFTEAYNHWREQMSDKSKSEADSSTSAGKESDTSAIRSAPPAIGETKEATKEQLESTQSGIHALEYAFLNQYTGKRSVGDDQHLHASFFRPETVLIGGSILAHEHLEKLYNVLDESTTILHQQLKTSFIAAVIEAGEDLASGNVMQEDGVPNDEAKKKLTALFDQIKLATYEPEEIRQAIQLVLVKAIKVDGIEPNKQVTPDAMASLATFMVTVFAQHLPKKMQVADLAVGTGNLLFAVMNQLHNARQVAVKGYGIDNDETLLAVAGMSSTLQQLDVDLFHQDALDNLLFKDIDVVVSDLPVGYYPVDERAKQFETAAAKGHSYAHHLLIEQSMRVLKPGGLGLFYVPSQVFRSEEAAGLTAWLAKSTYFQGLLNLPEDFFADQKAEKSLLVLQKPSPDVKRAKQILLGQFPDLNDRDAFATFIDKVKDWAAANIA</sequence>
<evidence type="ECO:0000259" key="2">
    <source>
        <dbReference type="Pfam" id="PF02384"/>
    </source>
</evidence>
<dbReference type="InterPro" id="IPR048375">
    <property type="entry name" value="YtxK-like_N"/>
</dbReference>
<dbReference type="Pfam" id="PF21106">
    <property type="entry name" value="YtxK_like"/>
    <property type="match status" value="1"/>
</dbReference>
<evidence type="ECO:0000313" key="4">
    <source>
        <dbReference type="EMBL" id="RND83689.1"/>
    </source>
</evidence>
<feature type="region of interest" description="Disordered" evidence="1">
    <location>
        <begin position="56"/>
        <end position="101"/>
    </location>
</feature>
<dbReference type="Pfam" id="PF02384">
    <property type="entry name" value="N6_Mtase"/>
    <property type="match status" value="1"/>
</dbReference>
<comment type="caution">
    <text evidence="4">The sequence shown here is derived from an EMBL/GenBank/DDBJ whole genome shotgun (WGS) entry which is preliminary data.</text>
</comment>
<name>A0A422M7B1_LACPA</name>
<dbReference type="Proteomes" id="UP000284716">
    <property type="component" value="Unassembled WGS sequence"/>
</dbReference>
<dbReference type="InterPro" id="IPR052933">
    <property type="entry name" value="DNA_Protect_Modify"/>
</dbReference>
<dbReference type="InterPro" id="IPR003356">
    <property type="entry name" value="DNA_methylase_A-5"/>
</dbReference>
<dbReference type="PANTHER" id="PTHR41313:SF1">
    <property type="entry name" value="DNA METHYLASE ADENINE-SPECIFIC DOMAIN-CONTAINING PROTEIN"/>
    <property type="match status" value="1"/>
</dbReference>
<protein>
    <submittedName>
        <fullName evidence="4">Type I restriction-modification system methyltransferase subunit</fullName>
    </submittedName>
</protein>
<dbReference type="GO" id="GO:0008170">
    <property type="term" value="F:N-methyltransferase activity"/>
    <property type="evidence" value="ECO:0007669"/>
    <property type="project" value="InterPro"/>
</dbReference>
<dbReference type="CDD" id="cd02440">
    <property type="entry name" value="AdoMet_MTases"/>
    <property type="match status" value="1"/>
</dbReference>
<organism evidence="4 7">
    <name type="scientific">Lacticaseibacillus paracasei</name>
    <name type="common">Lactobacillus paracasei</name>
    <dbReference type="NCBI Taxonomy" id="1597"/>
    <lineage>
        <taxon>Bacteria</taxon>
        <taxon>Bacillati</taxon>
        <taxon>Bacillota</taxon>
        <taxon>Bacilli</taxon>
        <taxon>Lactobacillales</taxon>
        <taxon>Lactobacillaceae</taxon>
        <taxon>Lacticaseibacillus</taxon>
    </lineage>
</organism>
<evidence type="ECO:0000313" key="7">
    <source>
        <dbReference type="Proteomes" id="UP000284716"/>
    </source>
</evidence>
<accession>A0A422M7B1</accession>
<feature type="domain" description="DNA methylase adenine-specific" evidence="2">
    <location>
        <begin position="253"/>
        <end position="453"/>
    </location>
</feature>
<dbReference type="EMBL" id="LKFS01000026">
    <property type="protein sequence ID" value="RND83689.1"/>
    <property type="molecule type" value="Genomic_DNA"/>
</dbReference>
<dbReference type="Proteomes" id="UP000284123">
    <property type="component" value="Unassembled WGS sequence"/>
</dbReference>
<feature type="compositionally biased region" description="Basic and acidic residues" evidence="1">
    <location>
        <begin position="56"/>
        <end position="66"/>
    </location>
</feature>
<feature type="compositionally biased region" description="Polar residues" evidence="1">
    <location>
        <begin position="67"/>
        <end position="81"/>
    </location>
</feature>
<dbReference type="PANTHER" id="PTHR41313">
    <property type="entry name" value="ADENINE-SPECIFIC METHYLTRANSFERASE"/>
    <property type="match status" value="1"/>
</dbReference>
<dbReference type="Gene3D" id="1.10.150.470">
    <property type="match status" value="1"/>
</dbReference>
<dbReference type="SUPFAM" id="SSF53335">
    <property type="entry name" value="S-adenosyl-L-methionine-dependent methyltransferases"/>
    <property type="match status" value="1"/>
</dbReference>
<gene>
    <name evidence="4" type="ORF">FAM18157_00524</name>
    <name evidence="5" type="ORF">FAM6012_00533</name>
</gene>
<reference evidence="6 7" key="1">
    <citation type="journal article" date="2018" name="Front. Microbiol.">
        <title>Conversion of Methionine to Cysteine in Lactobacillus paracasei Depends on the Highly Mobile cysK-ctl-cysE Gene Cluster.</title>
        <authorList>
            <person name="Wuthrich D."/>
            <person name="Irmler S."/>
            <person name="Berthoud H."/>
            <person name="Guggenbuhl B."/>
            <person name="Eugster E."/>
            <person name="Bruggmann R."/>
        </authorList>
    </citation>
    <scope>NUCLEOTIDE SEQUENCE [LARGE SCALE GENOMIC DNA]</scope>
    <source>
        <strain evidence="4 7">FAM18157</strain>
        <strain evidence="5 6">FAM6012</strain>
    </source>
</reference>
<feature type="compositionally biased region" description="Basic and acidic residues" evidence="1">
    <location>
        <begin position="90"/>
        <end position="99"/>
    </location>
</feature>
<keyword evidence="4" id="KW-0489">Methyltransferase</keyword>
<evidence type="ECO:0000256" key="1">
    <source>
        <dbReference type="SAM" id="MobiDB-lite"/>
    </source>
</evidence>